<proteinExistence type="predicted"/>
<dbReference type="SUPFAM" id="SSF55781">
    <property type="entry name" value="GAF domain-like"/>
    <property type="match status" value="2"/>
</dbReference>
<feature type="transmembrane region" description="Helical" evidence="9">
    <location>
        <begin position="26"/>
        <end position="52"/>
    </location>
</feature>
<evidence type="ECO:0000256" key="6">
    <source>
        <dbReference type="ARBA" id="ARBA00023136"/>
    </source>
</evidence>
<dbReference type="AlphaFoldDB" id="A0A0P6XV53"/>
<dbReference type="RefSeq" id="WP_062418219.1">
    <property type="nucleotide sequence ID" value="NZ_DF967974.1"/>
</dbReference>
<feature type="transmembrane region" description="Helical" evidence="9">
    <location>
        <begin position="208"/>
        <end position="226"/>
    </location>
</feature>
<organism evidence="11 12">
    <name type="scientific">Levilinea saccharolytica</name>
    <dbReference type="NCBI Taxonomy" id="229921"/>
    <lineage>
        <taxon>Bacteria</taxon>
        <taxon>Bacillati</taxon>
        <taxon>Chloroflexota</taxon>
        <taxon>Anaerolineae</taxon>
        <taxon>Anaerolineales</taxon>
        <taxon>Anaerolineaceae</taxon>
        <taxon>Levilinea</taxon>
    </lineage>
</organism>
<evidence type="ECO:0000259" key="10">
    <source>
        <dbReference type="PROSITE" id="PS50885"/>
    </source>
</evidence>
<dbReference type="InterPro" id="IPR003018">
    <property type="entry name" value="GAF"/>
</dbReference>
<evidence type="ECO:0000256" key="5">
    <source>
        <dbReference type="ARBA" id="ARBA00022989"/>
    </source>
</evidence>
<keyword evidence="5 9" id="KW-1133">Transmembrane helix</keyword>
<dbReference type="Pfam" id="PF00672">
    <property type="entry name" value="HAMP"/>
    <property type="match status" value="1"/>
</dbReference>
<dbReference type="Pfam" id="PF02743">
    <property type="entry name" value="dCache_1"/>
    <property type="match status" value="1"/>
</dbReference>
<evidence type="ECO:0000256" key="4">
    <source>
        <dbReference type="ARBA" id="ARBA00022801"/>
    </source>
</evidence>
<dbReference type="EMBL" id="LGCM01000033">
    <property type="protein sequence ID" value="KPL82993.1"/>
    <property type="molecule type" value="Genomic_DNA"/>
</dbReference>
<dbReference type="SMART" id="SM00065">
    <property type="entry name" value="GAF"/>
    <property type="match status" value="2"/>
</dbReference>
<keyword evidence="7" id="KW-0175">Coiled coil</keyword>
<dbReference type="InterPro" id="IPR033479">
    <property type="entry name" value="dCache_1"/>
</dbReference>
<feature type="transmembrane region" description="Helical" evidence="9">
    <location>
        <begin position="117"/>
        <end position="136"/>
    </location>
</feature>
<dbReference type="Gene3D" id="3.30.450.40">
    <property type="match status" value="2"/>
</dbReference>
<evidence type="ECO:0000256" key="1">
    <source>
        <dbReference type="ARBA" id="ARBA00004651"/>
    </source>
</evidence>
<dbReference type="SUPFAM" id="SSF103190">
    <property type="entry name" value="Sensory domain-like"/>
    <property type="match status" value="1"/>
</dbReference>
<dbReference type="Pfam" id="PF13185">
    <property type="entry name" value="GAF_2"/>
    <property type="match status" value="2"/>
</dbReference>
<accession>A0A0P6XV53</accession>
<evidence type="ECO:0000313" key="12">
    <source>
        <dbReference type="Proteomes" id="UP000050501"/>
    </source>
</evidence>
<comment type="caution">
    <text evidence="11">The sequence shown here is derived from an EMBL/GenBank/DDBJ whole genome shotgun (WGS) entry which is preliminary data.</text>
</comment>
<feature type="transmembrane region" description="Helical" evidence="9">
    <location>
        <begin position="64"/>
        <end position="88"/>
    </location>
</feature>
<dbReference type="SMART" id="SM00304">
    <property type="entry name" value="HAMP"/>
    <property type="match status" value="1"/>
</dbReference>
<dbReference type="InterPro" id="IPR029016">
    <property type="entry name" value="GAF-like_dom_sf"/>
</dbReference>
<feature type="coiled-coil region" evidence="7">
    <location>
        <begin position="892"/>
        <end position="919"/>
    </location>
</feature>
<keyword evidence="6 9" id="KW-0472">Membrane</keyword>
<dbReference type="InterPro" id="IPR003660">
    <property type="entry name" value="HAMP_dom"/>
</dbReference>
<feature type="transmembrane region" description="Helical" evidence="9">
    <location>
        <begin position="174"/>
        <end position="196"/>
    </location>
</feature>
<comment type="subcellular location">
    <subcellularLocation>
        <location evidence="1">Cell membrane</location>
        <topology evidence="1">Multi-pass membrane protein</topology>
    </subcellularLocation>
</comment>
<evidence type="ECO:0000256" key="3">
    <source>
        <dbReference type="ARBA" id="ARBA00022692"/>
    </source>
</evidence>
<evidence type="ECO:0000256" key="9">
    <source>
        <dbReference type="SAM" id="Phobius"/>
    </source>
</evidence>
<evidence type="ECO:0000256" key="7">
    <source>
        <dbReference type="SAM" id="Coils"/>
    </source>
</evidence>
<evidence type="ECO:0000256" key="2">
    <source>
        <dbReference type="ARBA" id="ARBA00022475"/>
    </source>
</evidence>
<dbReference type="CDD" id="cd18773">
    <property type="entry name" value="PDC1_HK_sensor"/>
    <property type="match status" value="1"/>
</dbReference>
<feature type="region of interest" description="Disordered" evidence="8">
    <location>
        <begin position="953"/>
        <end position="980"/>
    </location>
</feature>
<evidence type="ECO:0000256" key="8">
    <source>
        <dbReference type="SAM" id="MobiDB-lite"/>
    </source>
</evidence>
<evidence type="ECO:0000313" key="11">
    <source>
        <dbReference type="EMBL" id="KPL82993.1"/>
    </source>
</evidence>
<dbReference type="STRING" id="229921.ADN01_08795"/>
<protein>
    <recommendedName>
        <fullName evidence="10">HAMP domain-containing protein</fullName>
    </recommendedName>
</protein>
<dbReference type="InterPro" id="IPR052016">
    <property type="entry name" value="Bact_Sigma-Reg"/>
</dbReference>
<dbReference type="GO" id="GO:0007165">
    <property type="term" value="P:signal transduction"/>
    <property type="evidence" value="ECO:0007669"/>
    <property type="project" value="InterPro"/>
</dbReference>
<dbReference type="SUPFAM" id="SSF158472">
    <property type="entry name" value="HAMP domain-like"/>
    <property type="match status" value="1"/>
</dbReference>
<dbReference type="Gene3D" id="3.30.450.20">
    <property type="entry name" value="PAS domain"/>
    <property type="match status" value="1"/>
</dbReference>
<feature type="transmembrane region" description="Helical" evidence="9">
    <location>
        <begin position="95"/>
        <end position="111"/>
    </location>
</feature>
<gene>
    <name evidence="11" type="ORF">ADN01_08795</name>
</gene>
<keyword evidence="2" id="KW-1003">Cell membrane</keyword>
<feature type="transmembrane region" description="Helical" evidence="9">
    <location>
        <begin position="143"/>
        <end position="162"/>
    </location>
</feature>
<dbReference type="Gene3D" id="6.10.340.10">
    <property type="match status" value="1"/>
</dbReference>
<name>A0A0P6XV53_9CHLR</name>
<sequence>MMTAQANNPDQPKNPMVGLQNAAGRALNLMTISVVIGLIYLAGAALFLSRAFQLTGTNSVEQPIYYALGFVFSIVVIICGVAATNFFIRSVTRRAMLLAVAVQLSLVMFSIRVADLGVPIAIIALIFTTVLGFATLRREQSDLMTNLGIFSAVLMALINILAPLNQVEIRELKVFVPTILGIQVMIYIVLMAMELVSATLRIKTTSAFLAITLVPVALLAVIQSNFTQRALRTQNNEGLVLAAVQASNVIEEFIKTNRYNTSLDASLPIVTEFVEADPYERQEAELQQELEYALSILTRSRQQNYLNSYAILDKNGRNIYDTNKFQQVQNESSQEFFVSPLISGRPYVSPIFFDDDDNPYIVFSAPIFNRDREVIGVLRVRYMAIAFQRSLENYKGLFGRRSYPILLDENFVRVADVSNPGLIYRPIEPISAANMLILQSTRRTPANALSDDETVTPYIPEMAKALRSSAPNPYFTFSDPGTTGQILTAGTAVRLSSTKWYLVYIQRLDLLAQLFEEQNRVSLLVATLIAGMVSIVASQISRILSSPIINLTATAERIAGGDLEAEAAVESGDETGALALAFNQMTAQVRTLINELEDRVKARTQELAAQNETLVLRSQQLQTVSEVARGITSTRELERLLTQVTELISERFNFYHVGVFLIDEQGEFAVLRAANSEGGQRMLARQHKLRVGAVGIVGYTTGYGVPRIATDVGQDAVFFNNPDLPLTRSEMALPLKVGDQIIGAMDVQSTEANAFTAEDIELFSVLADQVAIAILNNQLYEETNRALEESQALHRNYLRMEWTREGMQRRINSYAYTQKGVEPRPVVLTPSIEKALTTGETQVQTQEESTLTIPISLRGEPIGVIHLQEQSNAQRDWTEEDITTVQSVADQIAQTLENARLFEQTMRRAERERKVLEITSKIRSTNDIQTMIQIAAHELQQTLNASQTQVILQAAPSTPAQEPNGGNGRSGNGHQPDGVD</sequence>
<dbReference type="PROSITE" id="PS50885">
    <property type="entry name" value="HAMP"/>
    <property type="match status" value="1"/>
</dbReference>
<keyword evidence="4" id="KW-0378">Hydrolase</keyword>
<dbReference type="GO" id="GO:0016791">
    <property type="term" value="F:phosphatase activity"/>
    <property type="evidence" value="ECO:0007669"/>
    <property type="project" value="TreeGrafter"/>
</dbReference>
<dbReference type="PANTHER" id="PTHR43156:SF2">
    <property type="entry name" value="STAGE II SPORULATION PROTEIN E"/>
    <property type="match status" value="1"/>
</dbReference>
<reference evidence="11 12" key="1">
    <citation type="submission" date="2015-07" db="EMBL/GenBank/DDBJ databases">
        <title>Genome sequence of Levilinea saccharolytica DSM 16555.</title>
        <authorList>
            <person name="Hemp J."/>
            <person name="Ward L.M."/>
            <person name="Pace L.A."/>
            <person name="Fischer W.W."/>
        </authorList>
    </citation>
    <scope>NUCLEOTIDE SEQUENCE [LARGE SCALE GENOMIC DNA]</scope>
    <source>
        <strain evidence="11 12">KIBI-1</strain>
    </source>
</reference>
<dbReference type="CDD" id="cd06225">
    <property type="entry name" value="HAMP"/>
    <property type="match status" value="1"/>
</dbReference>
<dbReference type="InterPro" id="IPR029151">
    <property type="entry name" value="Sensor-like_sf"/>
</dbReference>
<feature type="domain" description="HAMP" evidence="10">
    <location>
        <begin position="542"/>
        <end position="594"/>
    </location>
</feature>
<dbReference type="OrthoDB" id="153145at2"/>
<dbReference type="Proteomes" id="UP000050501">
    <property type="component" value="Unassembled WGS sequence"/>
</dbReference>
<keyword evidence="12" id="KW-1185">Reference proteome</keyword>
<keyword evidence="3 9" id="KW-0812">Transmembrane</keyword>
<dbReference type="GO" id="GO:0005886">
    <property type="term" value="C:plasma membrane"/>
    <property type="evidence" value="ECO:0007669"/>
    <property type="project" value="UniProtKB-SubCell"/>
</dbReference>
<dbReference type="PANTHER" id="PTHR43156">
    <property type="entry name" value="STAGE II SPORULATION PROTEIN E-RELATED"/>
    <property type="match status" value="1"/>
</dbReference>